<dbReference type="Proteomes" id="UP000287853">
    <property type="component" value="Unassembled WGS sequence"/>
</dbReference>
<evidence type="ECO:0000313" key="2">
    <source>
        <dbReference type="Proteomes" id="UP000287853"/>
    </source>
</evidence>
<gene>
    <name evidence="1" type="ORF">H206_06948</name>
</gene>
<keyword evidence="2" id="KW-1185">Reference proteome</keyword>
<name>A0A3S4TCM2_9BACT</name>
<evidence type="ECO:0000313" key="1">
    <source>
        <dbReference type="EMBL" id="RWX47711.1"/>
    </source>
</evidence>
<comment type="caution">
    <text evidence="1">The sequence shown here is derived from an EMBL/GenBank/DDBJ whole genome shotgun (WGS) entry which is preliminary data.</text>
</comment>
<accession>A0A3S4TCM2</accession>
<sequence length="45" mass="5206">MKRSCGSFIQGRKQEPLTYSAYFAPSVVILVHKYDVICHNYLQVD</sequence>
<organism evidence="1 2">
    <name type="scientific">Candidatus Electrothrix aarhusensis</name>
    <dbReference type="NCBI Taxonomy" id="1859131"/>
    <lineage>
        <taxon>Bacteria</taxon>
        <taxon>Pseudomonadati</taxon>
        <taxon>Thermodesulfobacteriota</taxon>
        <taxon>Desulfobulbia</taxon>
        <taxon>Desulfobulbales</taxon>
        <taxon>Desulfobulbaceae</taxon>
        <taxon>Candidatus Electrothrix</taxon>
    </lineage>
</organism>
<proteinExistence type="predicted"/>
<dbReference type="AlphaFoldDB" id="A0A3S4TCM2"/>
<dbReference type="EMBL" id="MTKO01000028">
    <property type="protein sequence ID" value="RWX47711.1"/>
    <property type="molecule type" value="Genomic_DNA"/>
</dbReference>
<protein>
    <submittedName>
        <fullName evidence="1">Uncharacterized protein</fullName>
    </submittedName>
</protein>
<reference evidence="1 2" key="1">
    <citation type="submission" date="2017-01" db="EMBL/GenBank/DDBJ databases">
        <title>The cable genome- insights into the physiology and evolution of filamentous bacteria capable of sulfide oxidation via long distance electron transfer.</title>
        <authorList>
            <person name="Schreiber L."/>
            <person name="Bjerg J.T."/>
            <person name="Boggild A."/>
            <person name="Van De Vossenberg J."/>
            <person name="Meysman F."/>
            <person name="Nielsen L.P."/>
            <person name="Schramm A."/>
            <person name="Kjeldsen K.U."/>
        </authorList>
    </citation>
    <scope>NUCLEOTIDE SEQUENCE [LARGE SCALE GENOMIC DNA]</scope>
    <source>
        <strain evidence="1">MCF</strain>
    </source>
</reference>